<dbReference type="PROSITE" id="PS00455">
    <property type="entry name" value="AMP_BINDING"/>
    <property type="match status" value="1"/>
</dbReference>
<evidence type="ECO:0000259" key="4">
    <source>
        <dbReference type="Pfam" id="PF13193"/>
    </source>
</evidence>
<dbReference type="Gene3D" id="3.40.50.12780">
    <property type="entry name" value="N-terminal domain of ligase-like"/>
    <property type="match status" value="1"/>
</dbReference>
<dbReference type="PANTHER" id="PTHR43201:SF5">
    <property type="entry name" value="MEDIUM-CHAIN ACYL-COA LIGASE ACSF2, MITOCHONDRIAL"/>
    <property type="match status" value="1"/>
</dbReference>
<organism evidence="5 6">
    <name type="scientific">Bacillus gaemokensis</name>
    <dbReference type="NCBI Taxonomy" id="574375"/>
    <lineage>
        <taxon>Bacteria</taxon>
        <taxon>Bacillati</taxon>
        <taxon>Bacillota</taxon>
        <taxon>Bacilli</taxon>
        <taxon>Bacillales</taxon>
        <taxon>Bacillaceae</taxon>
        <taxon>Bacillus</taxon>
        <taxon>Bacillus cereus group</taxon>
    </lineage>
</organism>
<feature type="domain" description="AMP-binding enzyme C-terminal" evidence="4">
    <location>
        <begin position="431"/>
        <end position="504"/>
    </location>
</feature>
<protein>
    <submittedName>
        <fullName evidence="5">Long-chain fatty acid--CoA ligase</fullName>
    </submittedName>
</protein>
<dbReference type="CDD" id="cd05934">
    <property type="entry name" value="FACL_DitJ_like"/>
    <property type="match status" value="1"/>
</dbReference>
<dbReference type="EMBL" id="JOTM01000024">
    <property type="protein sequence ID" value="KEK22856.1"/>
    <property type="molecule type" value="Genomic_DNA"/>
</dbReference>
<dbReference type="RefSeq" id="WP_033676704.1">
    <property type="nucleotide sequence ID" value="NZ_JOTM01000024.1"/>
</dbReference>
<dbReference type="OrthoDB" id="9778383at2"/>
<dbReference type="eggNOG" id="COG0318">
    <property type="taxonomic scope" value="Bacteria"/>
</dbReference>
<dbReference type="InterPro" id="IPR020845">
    <property type="entry name" value="AMP-binding_CS"/>
</dbReference>
<sequence>MLENHSLPYFIMQSIEKSPDKVYLQFEEQRVTYEELYHRITKAAAGFCELGIQKGDKVCIMLHNTPEYLDVWFALSFMGAIAVPLNVHLKGEGLQYILSHSDCKLMIVDKEFVSQIASCLPFIKREIGIVVYGNNKSVIIMDDGKERPVIGLKDVLNTNDHHLPTEVVSSSSINSILYTSGTTGLPKGVMLSHSAYVNSAQSFATYMVGANSQDILFTALPLFHINAQAHTVLGAISSNATIALGKRFSASHFWDEIRGHGATIFNSLGSMIPILCKQPEKETDYENPARVTVCAATPKEFWKPFEERFGVRIVEGYGLTETTGFCVTNPLNANKPPSIGKPYSYVETKIVNEEGNEVRTGEIGEIFIRSLQAQTFMEGYYKMPDKTEEAMEGGWFHTGDRGYQDEEGYLYFCDRIKQCIRRRGENISSWEIEKVVNNHPKVLESAAIGVPSEVGEEDVKLYVILKQSEIMSHEEIIDWCQERMAYFMVPRYIQFSESFPKTATERIQKFKLKEEGIGTAWDREQAGYVIKRMS</sequence>
<reference evidence="5 6" key="1">
    <citation type="submission" date="2014-06" db="EMBL/GenBank/DDBJ databases">
        <title>Draft genome sequence of Bacillus gaemokensis JCM 15801 (MCCC 1A00707).</title>
        <authorList>
            <person name="Lai Q."/>
            <person name="Liu Y."/>
            <person name="Shao Z."/>
        </authorList>
    </citation>
    <scope>NUCLEOTIDE SEQUENCE [LARGE SCALE GENOMIC DNA]</scope>
    <source>
        <strain evidence="5 6">JCM 15801</strain>
    </source>
</reference>
<evidence type="ECO:0000256" key="2">
    <source>
        <dbReference type="ARBA" id="ARBA00022598"/>
    </source>
</evidence>
<feature type="domain" description="AMP-dependent synthetase/ligase" evidence="3">
    <location>
        <begin position="14"/>
        <end position="381"/>
    </location>
</feature>
<dbReference type="STRING" id="574375.AZF08_13125"/>
<gene>
    <name evidence="5" type="ORF">BAGA_15855</name>
</gene>
<comment type="similarity">
    <text evidence="1">Belongs to the ATP-dependent AMP-binding enzyme family.</text>
</comment>
<evidence type="ECO:0000259" key="3">
    <source>
        <dbReference type="Pfam" id="PF00501"/>
    </source>
</evidence>
<accession>A0A073K8J4</accession>
<dbReference type="SUPFAM" id="SSF56801">
    <property type="entry name" value="Acetyl-CoA synthetase-like"/>
    <property type="match status" value="1"/>
</dbReference>
<evidence type="ECO:0000256" key="1">
    <source>
        <dbReference type="ARBA" id="ARBA00006432"/>
    </source>
</evidence>
<dbReference type="InterPro" id="IPR042099">
    <property type="entry name" value="ANL_N_sf"/>
</dbReference>
<dbReference type="InterPro" id="IPR025110">
    <property type="entry name" value="AMP-bd_C"/>
</dbReference>
<dbReference type="Proteomes" id="UP000027778">
    <property type="component" value="Unassembled WGS sequence"/>
</dbReference>
<dbReference type="GO" id="GO:0006631">
    <property type="term" value="P:fatty acid metabolic process"/>
    <property type="evidence" value="ECO:0007669"/>
    <property type="project" value="TreeGrafter"/>
</dbReference>
<keyword evidence="6" id="KW-1185">Reference proteome</keyword>
<dbReference type="InterPro" id="IPR000873">
    <property type="entry name" value="AMP-dep_synth/lig_dom"/>
</dbReference>
<dbReference type="GO" id="GO:0031956">
    <property type="term" value="F:medium-chain fatty acid-CoA ligase activity"/>
    <property type="evidence" value="ECO:0007669"/>
    <property type="project" value="TreeGrafter"/>
</dbReference>
<proteinExistence type="inferred from homology"/>
<evidence type="ECO:0000313" key="6">
    <source>
        <dbReference type="Proteomes" id="UP000027778"/>
    </source>
</evidence>
<name>A0A073K8J4_9BACI</name>
<dbReference type="Pfam" id="PF13193">
    <property type="entry name" value="AMP-binding_C"/>
    <property type="match status" value="1"/>
</dbReference>
<dbReference type="InterPro" id="IPR045851">
    <property type="entry name" value="AMP-bd_C_sf"/>
</dbReference>
<dbReference type="AlphaFoldDB" id="A0A073K8J4"/>
<dbReference type="PANTHER" id="PTHR43201">
    <property type="entry name" value="ACYL-COA SYNTHETASE"/>
    <property type="match status" value="1"/>
</dbReference>
<dbReference type="Gene3D" id="3.30.300.30">
    <property type="match status" value="1"/>
</dbReference>
<comment type="caution">
    <text evidence="5">The sequence shown here is derived from an EMBL/GenBank/DDBJ whole genome shotgun (WGS) entry which is preliminary data.</text>
</comment>
<dbReference type="Pfam" id="PF00501">
    <property type="entry name" value="AMP-binding"/>
    <property type="match status" value="1"/>
</dbReference>
<keyword evidence="2 5" id="KW-0436">Ligase</keyword>
<evidence type="ECO:0000313" key="5">
    <source>
        <dbReference type="EMBL" id="KEK22856.1"/>
    </source>
</evidence>